<dbReference type="EMBL" id="CM042882">
    <property type="protein sequence ID" value="KAI4380927.1"/>
    <property type="molecule type" value="Genomic_DNA"/>
</dbReference>
<evidence type="ECO:0000313" key="2">
    <source>
        <dbReference type="Proteomes" id="UP001057402"/>
    </source>
</evidence>
<accession>A0ACB9RR47</accession>
<name>A0ACB9RR47_9MYRT</name>
<gene>
    <name evidence="1" type="ORF">MLD38_007060</name>
</gene>
<evidence type="ECO:0000313" key="1">
    <source>
        <dbReference type="EMBL" id="KAI4380927.1"/>
    </source>
</evidence>
<organism evidence="1 2">
    <name type="scientific">Melastoma candidum</name>
    <dbReference type="NCBI Taxonomy" id="119954"/>
    <lineage>
        <taxon>Eukaryota</taxon>
        <taxon>Viridiplantae</taxon>
        <taxon>Streptophyta</taxon>
        <taxon>Embryophyta</taxon>
        <taxon>Tracheophyta</taxon>
        <taxon>Spermatophyta</taxon>
        <taxon>Magnoliopsida</taxon>
        <taxon>eudicotyledons</taxon>
        <taxon>Gunneridae</taxon>
        <taxon>Pentapetalae</taxon>
        <taxon>rosids</taxon>
        <taxon>malvids</taxon>
        <taxon>Myrtales</taxon>
        <taxon>Melastomataceae</taxon>
        <taxon>Melastomatoideae</taxon>
        <taxon>Melastomateae</taxon>
        <taxon>Melastoma</taxon>
    </lineage>
</organism>
<reference evidence="2" key="1">
    <citation type="journal article" date="2023" name="Front. Plant Sci.">
        <title>Chromosomal-level genome assembly of Melastoma candidum provides insights into trichome evolution.</title>
        <authorList>
            <person name="Zhong Y."/>
            <person name="Wu W."/>
            <person name="Sun C."/>
            <person name="Zou P."/>
            <person name="Liu Y."/>
            <person name="Dai S."/>
            <person name="Zhou R."/>
        </authorList>
    </citation>
    <scope>NUCLEOTIDE SEQUENCE [LARGE SCALE GENOMIC DNA]</scope>
</reference>
<comment type="caution">
    <text evidence="1">The sequence shown here is derived from an EMBL/GenBank/DDBJ whole genome shotgun (WGS) entry which is preliminary data.</text>
</comment>
<protein>
    <submittedName>
        <fullName evidence="1">Uncharacterized protein</fullName>
    </submittedName>
</protein>
<dbReference type="Proteomes" id="UP001057402">
    <property type="component" value="Chromosome 3"/>
</dbReference>
<sequence>MRSLILTSSKESIPNSNPIPSPSCIQSRAVYYYLGPRFVPGSCEWVGSTATAPLTLDPRFYMSLRR</sequence>
<proteinExistence type="predicted"/>
<keyword evidence="2" id="KW-1185">Reference proteome</keyword>